<protein>
    <recommendedName>
        <fullName evidence="4">assimilatory sulfite reductase (ferredoxin)</fullName>
        <ecNumber evidence="4">1.8.7.1</ecNumber>
    </recommendedName>
</protein>
<dbReference type="InterPro" id="IPR011787">
    <property type="entry name" value="SiR_ferredoxin-dep"/>
</dbReference>
<name>A9BAS4_PROM4</name>
<organism evidence="16 17">
    <name type="scientific">Prochlorococcus marinus (strain MIT 9211)</name>
    <dbReference type="NCBI Taxonomy" id="93059"/>
    <lineage>
        <taxon>Bacteria</taxon>
        <taxon>Bacillati</taxon>
        <taxon>Cyanobacteriota</taxon>
        <taxon>Cyanophyceae</taxon>
        <taxon>Synechococcales</taxon>
        <taxon>Prochlorococcaceae</taxon>
        <taxon>Prochlorococcus</taxon>
    </lineage>
</organism>
<dbReference type="PANTHER" id="PTHR11493">
    <property type="entry name" value="SULFITE REDUCTASE [NADPH] SUBUNIT BETA-RELATED"/>
    <property type="match status" value="1"/>
</dbReference>
<dbReference type="Pfam" id="PF01077">
    <property type="entry name" value="NIR_SIR"/>
    <property type="match status" value="1"/>
</dbReference>
<dbReference type="EC" id="1.8.7.1" evidence="4"/>
<evidence type="ECO:0000256" key="6">
    <source>
        <dbReference type="ARBA" id="ARBA00022617"/>
    </source>
</evidence>
<comment type="cofactor">
    <cofactor evidence="1">
        <name>siroheme</name>
        <dbReference type="ChEBI" id="CHEBI:60052"/>
    </cofactor>
</comment>
<accession>A9BAS4</accession>
<keyword evidence="9 16" id="KW-0560">Oxidoreductase</keyword>
<dbReference type="SUPFAM" id="SSF55124">
    <property type="entry name" value="Nitrite/Sulfite reductase N-terminal domain-like"/>
    <property type="match status" value="2"/>
</dbReference>
<evidence type="ECO:0000256" key="5">
    <source>
        <dbReference type="ARBA" id="ARBA00022485"/>
    </source>
</evidence>
<evidence type="ECO:0000256" key="3">
    <source>
        <dbReference type="ARBA" id="ARBA00010429"/>
    </source>
</evidence>
<feature type="domain" description="Nitrite/Sulfite reductase ferredoxin-like" evidence="15">
    <location>
        <begin position="86"/>
        <end position="141"/>
    </location>
</feature>
<evidence type="ECO:0000256" key="8">
    <source>
        <dbReference type="ARBA" id="ARBA00022784"/>
    </source>
</evidence>
<dbReference type="FunFam" id="3.30.413.10:FF:000014">
    <property type="entry name" value="Sulfite reductase [ferredoxin], chloroplastic"/>
    <property type="match status" value="1"/>
</dbReference>
<dbReference type="NCBIfam" id="NF010029">
    <property type="entry name" value="PRK13504.1"/>
    <property type="match status" value="1"/>
</dbReference>
<evidence type="ECO:0000256" key="2">
    <source>
        <dbReference type="ARBA" id="ARBA00001966"/>
    </source>
</evidence>
<keyword evidence="6" id="KW-0349">Heme</keyword>
<feature type="domain" description="Nitrite/sulphite reductase 4Fe-4S" evidence="14">
    <location>
        <begin position="233"/>
        <end position="356"/>
    </location>
</feature>
<evidence type="ECO:0000259" key="15">
    <source>
        <dbReference type="Pfam" id="PF03460"/>
    </source>
</evidence>
<dbReference type="GO" id="GO:0050311">
    <property type="term" value="F:sulfite reductase (ferredoxin) activity"/>
    <property type="evidence" value="ECO:0007669"/>
    <property type="project" value="UniProtKB-EC"/>
</dbReference>
<dbReference type="PRINTS" id="PR00397">
    <property type="entry name" value="SIROHAEM"/>
</dbReference>
<dbReference type="Gene3D" id="3.90.480.10">
    <property type="entry name" value="Sulfite Reductase Hemoprotein,Domain 2"/>
    <property type="match status" value="1"/>
</dbReference>
<dbReference type="GO" id="GO:0000103">
    <property type="term" value="P:sulfate assimilation"/>
    <property type="evidence" value="ECO:0007669"/>
    <property type="project" value="TreeGrafter"/>
</dbReference>
<dbReference type="eggNOG" id="COG0155">
    <property type="taxonomic scope" value="Bacteria"/>
</dbReference>
<feature type="region of interest" description="Disordered" evidence="13">
    <location>
        <begin position="1"/>
        <end position="23"/>
    </location>
</feature>
<evidence type="ECO:0000256" key="11">
    <source>
        <dbReference type="ARBA" id="ARBA00023014"/>
    </source>
</evidence>
<dbReference type="EMBL" id="CP000878">
    <property type="protein sequence ID" value="ABX08936.1"/>
    <property type="molecule type" value="Genomic_DNA"/>
</dbReference>
<evidence type="ECO:0000256" key="1">
    <source>
        <dbReference type="ARBA" id="ARBA00001929"/>
    </source>
</evidence>
<keyword evidence="10" id="KW-0408">Iron</keyword>
<keyword evidence="17" id="KW-1185">Reference proteome</keyword>
<evidence type="ECO:0000259" key="14">
    <source>
        <dbReference type="Pfam" id="PF01077"/>
    </source>
</evidence>
<keyword evidence="5" id="KW-0004">4Fe-4S</keyword>
<evidence type="ECO:0000313" key="16">
    <source>
        <dbReference type="EMBL" id="ABX08936.1"/>
    </source>
</evidence>
<dbReference type="GO" id="GO:0020037">
    <property type="term" value="F:heme binding"/>
    <property type="evidence" value="ECO:0007669"/>
    <property type="project" value="InterPro"/>
</dbReference>
<dbReference type="InterPro" id="IPR045169">
    <property type="entry name" value="NO2/SO3_Rdtase_4Fe4S_prot"/>
</dbReference>
<evidence type="ECO:0000256" key="7">
    <source>
        <dbReference type="ARBA" id="ARBA00022723"/>
    </source>
</evidence>
<dbReference type="Pfam" id="PF03460">
    <property type="entry name" value="NIR_SIR_ferr"/>
    <property type="match status" value="2"/>
</dbReference>
<dbReference type="InterPro" id="IPR036136">
    <property type="entry name" value="Nit/Sulf_reduc_fer-like_dom_sf"/>
</dbReference>
<dbReference type="OrthoDB" id="9803707at2"/>
<feature type="domain" description="Nitrite/Sulfite reductase ferredoxin-like" evidence="15">
    <location>
        <begin position="381"/>
        <end position="442"/>
    </location>
</feature>
<reference evidence="16 17" key="1">
    <citation type="journal article" date="2007" name="PLoS Genet.">
        <title>Patterns and implications of gene gain and loss in the evolution of Prochlorococcus.</title>
        <authorList>
            <person name="Kettler G.C."/>
            <person name="Martiny A.C."/>
            <person name="Huang K."/>
            <person name="Zucker J."/>
            <person name="Coleman M.L."/>
            <person name="Rodrigue S."/>
            <person name="Chen F."/>
            <person name="Lapidus A."/>
            <person name="Ferriera S."/>
            <person name="Johnson J."/>
            <person name="Steglich C."/>
            <person name="Church G.M."/>
            <person name="Richardson P."/>
            <person name="Chisholm S.W."/>
        </authorList>
    </citation>
    <scope>NUCLEOTIDE SEQUENCE [LARGE SCALE GENOMIC DNA]</scope>
    <source>
        <strain evidence="17">MIT 9211</strain>
    </source>
</reference>
<comment type="cofactor">
    <cofactor evidence="2">
        <name>[4Fe-4S] cluster</name>
        <dbReference type="ChEBI" id="CHEBI:49883"/>
    </cofactor>
</comment>
<comment type="catalytic activity">
    <reaction evidence="12">
        <text>hydrogen sulfide + 6 oxidized [2Fe-2S]-[ferredoxin] + 3 H2O = sulfite + 6 reduced [2Fe-2S]-[ferredoxin] + 7 H(+)</text>
        <dbReference type="Rhea" id="RHEA:23132"/>
        <dbReference type="Rhea" id="RHEA-COMP:10000"/>
        <dbReference type="Rhea" id="RHEA-COMP:10001"/>
        <dbReference type="ChEBI" id="CHEBI:15377"/>
        <dbReference type="ChEBI" id="CHEBI:15378"/>
        <dbReference type="ChEBI" id="CHEBI:17359"/>
        <dbReference type="ChEBI" id="CHEBI:29919"/>
        <dbReference type="ChEBI" id="CHEBI:33737"/>
        <dbReference type="ChEBI" id="CHEBI:33738"/>
        <dbReference type="EC" id="1.8.7.1"/>
    </reaction>
</comment>
<dbReference type="PROSITE" id="PS00365">
    <property type="entry name" value="NIR_SIR"/>
    <property type="match status" value="1"/>
</dbReference>
<dbReference type="NCBIfam" id="TIGR02042">
    <property type="entry name" value="sir"/>
    <property type="match status" value="1"/>
</dbReference>
<dbReference type="HOGENOM" id="CLU_001975_3_0_3"/>
<dbReference type="STRING" id="93059.P9211_10051"/>
<evidence type="ECO:0000256" key="4">
    <source>
        <dbReference type="ARBA" id="ARBA00012353"/>
    </source>
</evidence>
<gene>
    <name evidence="16" type="primary">sir</name>
    <name evidence="16" type="ordered locus">P9211_10051</name>
</gene>
<dbReference type="KEGG" id="pmj:P9211_10051"/>
<dbReference type="AlphaFoldDB" id="A9BAS4"/>
<keyword evidence="8" id="KW-0883">Thioether bond</keyword>
<dbReference type="GO" id="GO:0016002">
    <property type="term" value="F:sulfite reductase activity"/>
    <property type="evidence" value="ECO:0007669"/>
    <property type="project" value="TreeGrafter"/>
</dbReference>
<dbReference type="GO" id="GO:0009337">
    <property type="term" value="C:sulfite reductase complex (NADPH)"/>
    <property type="evidence" value="ECO:0007669"/>
    <property type="project" value="TreeGrafter"/>
</dbReference>
<keyword evidence="11" id="KW-0411">Iron-sulfur</keyword>
<sequence length="598" mass="67525">MTKEALSLPDIDDSPLSPCVANGQDRTKFEQFKADSDYLKEPLRTELQNNSDHFSNDAVQLLKFHGSYQQDNRDTRQKGVEKDWQMMLRLRSPGGHIPPELFVALDHLSDQLGNGTLRATTRQAFQMHGIKKESLKTVIETIIRSMGSTLAACGDINRNVMAPAAPFTYGDYPVARRLANQIADVLSPSYAEKTYLELWVDGDISYKISPSNEVKKVRKNQYKEGVYSGDIKEPLYGSTYLPRKFKCAVTVPGDNSVDLLTQDIGLVVFTNAKNKLIGCNVYVGGGMGRTHNNEETFARSAEPIGFVSAEYVLELVQSILALQRDYGDRKVRRHARMKYLINDKGIEWFIDKLKNNYFKYPIKSLRKEPTSKLLDYLGWHKQSHDLYFVGIPLLSGRLSGEYKKAICKLVNKFKLDIQLTPNQDLLLCNIGSYQRSSIKKELSNIGIIKPDSPEPIQRHALACPALPLCGLAVTEAERILPEILDRINTQLSDLRIQKTLLFRMTGCPNGCARPYMAELALVGSGLDQYQLWLGGSPNLQRLAKPFIQRMPLTSLEETLKPLFISWKNSKKEISFGDHMNELGDQNIMELLSLKDKEP</sequence>
<dbReference type="InterPro" id="IPR045854">
    <property type="entry name" value="NO2/SO3_Rdtase_4Fe4S_sf"/>
</dbReference>
<evidence type="ECO:0000313" key="17">
    <source>
        <dbReference type="Proteomes" id="UP000000788"/>
    </source>
</evidence>
<evidence type="ECO:0000256" key="10">
    <source>
        <dbReference type="ARBA" id="ARBA00023004"/>
    </source>
</evidence>
<evidence type="ECO:0000256" key="9">
    <source>
        <dbReference type="ARBA" id="ARBA00023002"/>
    </source>
</evidence>
<dbReference type="GO" id="GO:0051539">
    <property type="term" value="F:4 iron, 4 sulfur cluster binding"/>
    <property type="evidence" value="ECO:0007669"/>
    <property type="project" value="UniProtKB-KW"/>
</dbReference>
<dbReference type="RefSeq" id="WP_012195557.1">
    <property type="nucleotide sequence ID" value="NC_009976.1"/>
</dbReference>
<keyword evidence="7" id="KW-0479">Metal-binding</keyword>
<comment type="similarity">
    <text evidence="3">Belongs to the nitrite and sulfite reductase 4Fe-4S domain family.</text>
</comment>
<dbReference type="InterPro" id="IPR006066">
    <property type="entry name" value="NO2/SO3_Rdtase_FeS/sirohaem_BS"/>
</dbReference>
<evidence type="ECO:0000256" key="13">
    <source>
        <dbReference type="SAM" id="MobiDB-lite"/>
    </source>
</evidence>
<dbReference type="GO" id="GO:0046872">
    <property type="term" value="F:metal ion binding"/>
    <property type="evidence" value="ECO:0007669"/>
    <property type="project" value="UniProtKB-KW"/>
</dbReference>
<dbReference type="SUPFAM" id="SSF56014">
    <property type="entry name" value="Nitrite and sulphite reductase 4Fe-4S domain-like"/>
    <property type="match status" value="2"/>
</dbReference>
<proteinExistence type="inferred from homology"/>
<dbReference type="Proteomes" id="UP000000788">
    <property type="component" value="Chromosome"/>
</dbReference>
<dbReference type="InterPro" id="IPR006067">
    <property type="entry name" value="NO2/SO3_Rdtase_4Fe4S_dom"/>
</dbReference>
<dbReference type="PANTHER" id="PTHR11493:SF47">
    <property type="entry name" value="SULFITE REDUCTASE [NADPH] SUBUNIT BETA"/>
    <property type="match status" value="1"/>
</dbReference>
<dbReference type="InterPro" id="IPR005117">
    <property type="entry name" value="NiRdtase/SiRdtase_haem-b_fer"/>
</dbReference>
<dbReference type="Gene3D" id="3.30.413.10">
    <property type="entry name" value="Sulfite Reductase Hemoprotein, domain 1"/>
    <property type="match status" value="2"/>
</dbReference>
<evidence type="ECO:0000256" key="12">
    <source>
        <dbReference type="ARBA" id="ARBA00049518"/>
    </source>
</evidence>